<dbReference type="EMBL" id="WNKX01000008">
    <property type="protein sequence ID" value="MTW11530.1"/>
    <property type="molecule type" value="Genomic_DNA"/>
</dbReference>
<evidence type="ECO:0000256" key="7">
    <source>
        <dbReference type="SAM" id="Phobius"/>
    </source>
</evidence>
<evidence type="ECO:0000256" key="5">
    <source>
        <dbReference type="ARBA" id="ARBA00023136"/>
    </source>
</evidence>
<dbReference type="AlphaFoldDB" id="A0A6L6QHD6"/>
<evidence type="ECO:0000313" key="9">
    <source>
        <dbReference type="Proteomes" id="UP000472320"/>
    </source>
</evidence>
<keyword evidence="6 8" id="KW-0012">Acyltransferase</keyword>
<keyword evidence="7" id="KW-0812">Transmembrane</keyword>
<keyword evidence="4 8" id="KW-0808">Transferase</keyword>
<dbReference type="GO" id="GO:0009247">
    <property type="term" value="P:glycolipid biosynthetic process"/>
    <property type="evidence" value="ECO:0007669"/>
    <property type="project" value="UniProtKB-ARBA"/>
</dbReference>
<organism evidence="8 9">
    <name type="scientific">Massilia eburnea</name>
    <dbReference type="NCBI Taxonomy" id="1776165"/>
    <lineage>
        <taxon>Bacteria</taxon>
        <taxon>Pseudomonadati</taxon>
        <taxon>Pseudomonadota</taxon>
        <taxon>Betaproteobacteria</taxon>
        <taxon>Burkholderiales</taxon>
        <taxon>Oxalobacteraceae</taxon>
        <taxon>Telluria group</taxon>
        <taxon>Massilia</taxon>
    </lineage>
</organism>
<evidence type="ECO:0000313" key="8">
    <source>
        <dbReference type="EMBL" id="MTW11530.1"/>
    </source>
</evidence>
<dbReference type="GO" id="GO:0005886">
    <property type="term" value="C:plasma membrane"/>
    <property type="evidence" value="ECO:0007669"/>
    <property type="project" value="UniProtKB-SubCell"/>
</dbReference>
<dbReference type="GO" id="GO:0016746">
    <property type="term" value="F:acyltransferase activity"/>
    <property type="evidence" value="ECO:0007669"/>
    <property type="project" value="UniProtKB-KW"/>
</dbReference>
<protein>
    <submittedName>
        <fullName evidence="8">Acyltransferase</fullName>
    </submittedName>
</protein>
<accession>A0A6L6QHD6</accession>
<keyword evidence="3" id="KW-0997">Cell inner membrane</keyword>
<dbReference type="CDD" id="cd07984">
    <property type="entry name" value="LPLAT_LABLAT-like"/>
    <property type="match status" value="1"/>
</dbReference>
<dbReference type="Pfam" id="PF03279">
    <property type="entry name" value="Lip_A_acyltrans"/>
    <property type="match status" value="1"/>
</dbReference>
<dbReference type="OrthoDB" id="9808633at2"/>
<keyword evidence="5 7" id="KW-0472">Membrane</keyword>
<feature type="transmembrane region" description="Helical" evidence="7">
    <location>
        <begin position="12"/>
        <end position="32"/>
    </location>
</feature>
<comment type="subcellular location">
    <subcellularLocation>
        <location evidence="1">Cell inner membrane</location>
    </subcellularLocation>
</comment>
<keyword evidence="7" id="KW-1133">Transmembrane helix</keyword>
<reference evidence="8 9" key="1">
    <citation type="submission" date="2019-11" db="EMBL/GenBank/DDBJ databases">
        <title>Type strains purchased from KCTC, JCM and DSMZ.</title>
        <authorList>
            <person name="Lu H."/>
        </authorList>
    </citation>
    <scope>NUCLEOTIDE SEQUENCE [LARGE SCALE GENOMIC DNA]</scope>
    <source>
        <strain evidence="8 9">JCM 31587</strain>
    </source>
</reference>
<keyword evidence="9" id="KW-1185">Reference proteome</keyword>
<comment type="caution">
    <text evidence="8">The sequence shown here is derived from an EMBL/GenBank/DDBJ whole genome shotgun (WGS) entry which is preliminary data.</text>
</comment>
<dbReference type="Proteomes" id="UP000472320">
    <property type="component" value="Unassembled WGS sequence"/>
</dbReference>
<proteinExistence type="predicted"/>
<evidence type="ECO:0000256" key="4">
    <source>
        <dbReference type="ARBA" id="ARBA00022679"/>
    </source>
</evidence>
<evidence type="ECO:0000256" key="3">
    <source>
        <dbReference type="ARBA" id="ARBA00022519"/>
    </source>
</evidence>
<dbReference type="PIRSF" id="PIRSF028561">
    <property type="entry name" value="Ac_Trasf"/>
    <property type="match status" value="1"/>
</dbReference>
<gene>
    <name evidence="8" type="ORF">GM658_13070</name>
</gene>
<keyword evidence="2" id="KW-1003">Cell membrane</keyword>
<dbReference type="PANTHER" id="PTHR30606">
    <property type="entry name" value="LIPID A BIOSYNTHESIS LAUROYL ACYLTRANSFERASE"/>
    <property type="match status" value="1"/>
</dbReference>
<dbReference type="InterPro" id="IPR014548">
    <property type="entry name" value="Ac_Trasf"/>
</dbReference>
<evidence type="ECO:0000256" key="1">
    <source>
        <dbReference type="ARBA" id="ARBA00004533"/>
    </source>
</evidence>
<evidence type="ECO:0000256" key="2">
    <source>
        <dbReference type="ARBA" id="ARBA00022475"/>
    </source>
</evidence>
<name>A0A6L6QHD6_9BURK</name>
<dbReference type="PANTHER" id="PTHR30606:SF9">
    <property type="entry name" value="LIPID A BIOSYNTHESIS LAUROYLTRANSFERASE"/>
    <property type="match status" value="1"/>
</dbReference>
<sequence length="318" mass="35763">MERCMSQAAPRHWAAINEVSFVAGMRLLFWIFRVLGRWPFRVMLYPVLCWYLLAAPRARRVSGAYLRRVSAFAPVPRLGVLRHFAAFAESILDKMLLWGGLFDTRSVTLHGVDSVNAMLARGQGGLLVCSHFGNLELSRVLSLDRPDVKITVLVHTRHAQAFNRMLARLNPASALNLMQVTDMDAAMAMQLSERVSRGELVVIAGDRVPVSDQPRVAMADFLGSPAPFPVGPYILAGVLQCPVYLIFPLQRDGGSELHFELFSEGLRLPRKAREAALQDCVQRYSARLQHYCLQAPLQWFNFYDFWHLPKLDTSDAPG</sequence>
<evidence type="ECO:0000256" key="6">
    <source>
        <dbReference type="ARBA" id="ARBA00023315"/>
    </source>
</evidence>
<dbReference type="InterPro" id="IPR004960">
    <property type="entry name" value="LipA_acyltrans"/>
</dbReference>